<evidence type="ECO:0000313" key="2">
    <source>
        <dbReference type="EMBL" id="BDS08280.1"/>
    </source>
</evidence>
<name>A0AAT9FQI9_9BACT</name>
<dbReference type="EMBL" id="AP026866">
    <property type="protein sequence ID" value="BDS08280.1"/>
    <property type="molecule type" value="Genomic_DNA"/>
</dbReference>
<gene>
    <name evidence="2" type="ORF">NT6N_33200</name>
</gene>
<accession>A0AAT9FQI9</accession>
<organism evidence="2">
    <name type="scientific">Oceaniferula spumae</name>
    <dbReference type="NCBI Taxonomy" id="2979115"/>
    <lineage>
        <taxon>Bacteria</taxon>
        <taxon>Pseudomonadati</taxon>
        <taxon>Verrucomicrobiota</taxon>
        <taxon>Verrucomicrobiia</taxon>
        <taxon>Verrucomicrobiales</taxon>
        <taxon>Verrucomicrobiaceae</taxon>
        <taxon>Oceaniferula</taxon>
    </lineage>
</organism>
<protein>
    <submittedName>
        <fullName evidence="2">Uncharacterized protein</fullName>
    </submittedName>
</protein>
<feature type="chain" id="PRO_5043983690" evidence="1">
    <location>
        <begin position="21"/>
        <end position="215"/>
    </location>
</feature>
<dbReference type="KEGG" id="osu:NT6N_33200"/>
<dbReference type="AlphaFoldDB" id="A0AAT9FQI9"/>
<feature type="signal peptide" evidence="1">
    <location>
        <begin position="1"/>
        <end position="20"/>
    </location>
</feature>
<sequence length="215" mass="24616">MRIIRFLVSAWLCMSLQSLSAQEKTGDGSVYKNLIMSYQKKVDIACEKVPYWNSQKIKKEASKAAKEIFGKNKSVLRNEAIKTILSMKEIDRRTLENYAHVTTVAEGKLADFNDWLKAHDEGLRLLTYHDPSVVAATVSSIAIGEIVRLREQPDELFAQLSSLRVLIQPSFAKFSEDTEKYRVFVMGVGYVSEIVLEWQDKGYFSVKRAKIYYND</sequence>
<reference evidence="2" key="1">
    <citation type="submission" date="2024-07" db="EMBL/GenBank/DDBJ databases">
        <title>Complete genome sequence of Verrucomicrobiaceae bacterium NT6N.</title>
        <authorList>
            <person name="Huang C."/>
            <person name="Takami H."/>
            <person name="Hamasaki K."/>
        </authorList>
    </citation>
    <scope>NUCLEOTIDE SEQUENCE</scope>
    <source>
        <strain evidence="2">NT6N</strain>
    </source>
</reference>
<proteinExistence type="predicted"/>
<evidence type="ECO:0000256" key="1">
    <source>
        <dbReference type="SAM" id="SignalP"/>
    </source>
</evidence>
<keyword evidence="1" id="KW-0732">Signal</keyword>